<dbReference type="SUPFAM" id="SSF69796">
    <property type="entry name" value="Thymidylate synthase-complementing protein Thy1"/>
    <property type="match status" value="1"/>
</dbReference>
<name>A0A1H3W6G3_9EURY</name>
<comment type="cofactor">
    <cofactor evidence="1">
        <name>FAD</name>
        <dbReference type="ChEBI" id="CHEBI:57692"/>
    </cofactor>
    <text evidence="1">Binds 4 FAD per tetramer. Each FAD binding site is formed by three monomers.</text>
</comment>
<dbReference type="PANTHER" id="PTHR34934:SF1">
    <property type="entry name" value="FLAVIN-DEPENDENT THYMIDYLATE SYNTHASE"/>
    <property type="match status" value="1"/>
</dbReference>
<dbReference type="PANTHER" id="PTHR34934">
    <property type="entry name" value="FLAVIN-DEPENDENT THYMIDYLATE SYNTHASE"/>
    <property type="match status" value="1"/>
</dbReference>
<keyword evidence="1" id="KW-0808">Transferase</keyword>
<feature type="binding site" evidence="1">
    <location>
        <position position="203"/>
    </location>
    <ligand>
        <name>dUMP</name>
        <dbReference type="ChEBI" id="CHEBI:246422"/>
        <note>ligand shared between dimeric partners</note>
    </ligand>
</feature>
<feature type="binding site" evidence="1">
    <location>
        <position position="198"/>
    </location>
    <ligand>
        <name>FAD</name>
        <dbReference type="ChEBI" id="CHEBI:57692"/>
        <note>ligand shared between neighboring subunits</note>
    </ligand>
</feature>
<dbReference type="GO" id="GO:0032259">
    <property type="term" value="P:methylation"/>
    <property type="evidence" value="ECO:0007669"/>
    <property type="project" value="UniProtKB-KW"/>
</dbReference>
<dbReference type="GO" id="GO:0050797">
    <property type="term" value="F:thymidylate synthase (FAD) activity"/>
    <property type="evidence" value="ECO:0007669"/>
    <property type="project" value="UniProtKB-UniRule"/>
</dbReference>
<comment type="similarity">
    <text evidence="1">Belongs to the thymidylate synthase ThyX family.</text>
</comment>
<reference evidence="3 4" key="1">
    <citation type="submission" date="2016-10" db="EMBL/GenBank/DDBJ databases">
        <authorList>
            <person name="de Groot N.N."/>
        </authorList>
    </citation>
    <scope>NUCLEOTIDE SEQUENCE [LARGE SCALE GENOMIC DNA]</scope>
    <source>
        <strain evidence="3 4">CGMCC 1.8712</strain>
    </source>
</reference>
<dbReference type="Gene3D" id="3.30.1360.170">
    <property type="match status" value="1"/>
</dbReference>
<evidence type="ECO:0000313" key="4">
    <source>
        <dbReference type="Proteomes" id="UP000236755"/>
    </source>
</evidence>
<feature type="binding site" evidence="1">
    <location>
        <begin position="88"/>
        <end position="90"/>
    </location>
    <ligand>
        <name>FAD</name>
        <dbReference type="ChEBI" id="CHEBI:57692"/>
        <note>ligand shared between neighboring subunits</note>
    </ligand>
</feature>
<sequence>MEVTLLEATPDPERVICTAARNDYLTEFVGDISFEEAMDEIEGETIDEKRRTLIGHLLDHGHFGPFEHPQATFAIKGVSRSCMAQITRHRHVSFDIQSMRYVSFDDVDPEAVEEGAMVVTPPSATDPDWIGRNQSSGSVDEETVAERERIFRETVRNSVESYQELLDLGMPPEDARFVLPIGTEVNIVMSLNARMLMHVADMRAAADSQWEIREMTEDILDLAAEWCPATFEHYEEHMKGRKNRLAP</sequence>
<organism evidence="3 4">
    <name type="scientific">Haloplanus vescus</name>
    <dbReference type="NCBI Taxonomy" id="555874"/>
    <lineage>
        <taxon>Archaea</taxon>
        <taxon>Methanobacteriati</taxon>
        <taxon>Methanobacteriota</taxon>
        <taxon>Stenosarchaea group</taxon>
        <taxon>Halobacteria</taxon>
        <taxon>Halobacteriales</taxon>
        <taxon>Haloferacaceae</taxon>
        <taxon>Haloplanus</taxon>
    </lineage>
</organism>
<dbReference type="RefSeq" id="WP_092631231.1">
    <property type="nucleotide sequence ID" value="NZ_FNQT01000001.1"/>
</dbReference>
<evidence type="ECO:0000256" key="2">
    <source>
        <dbReference type="SAM" id="MobiDB-lite"/>
    </source>
</evidence>
<dbReference type="NCBIfam" id="TIGR02170">
    <property type="entry name" value="thyX"/>
    <property type="match status" value="1"/>
</dbReference>
<feature type="active site" description="Involved in ionization of N3 of dUMP, leading to its activation" evidence="1">
    <location>
        <position position="203"/>
    </location>
</feature>
<evidence type="ECO:0000313" key="3">
    <source>
        <dbReference type="EMBL" id="SDZ82719.1"/>
    </source>
</evidence>
<keyword evidence="1" id="KW-0285">Flavoprotein</keyword>
<feature type="binding site" description="in other chain" evidence="1">
    <location>
        <begin position="98"/>
        <end position="100"/>
    </location>
    <ligand>
        <name>dUMP</name>
        <dbReference type="ChEBI" id="CHEBI:246422"/>
        <note>ligand shared between dimeric partners</note>
    </ligand>
</feature>
<dbReference type="InterPro" id="IPR036098">
    <property type="entry name" value="Thymidylate_synthase_ThyX_sf"/>
</dbReference>
<gene>
    <name evidence="1" type="primary">thyX</name>
    <name evidence="3" type="ORF">SAMN04488065_0608</name>
</gene>
<protein>
    <recommendedName>
        <fullName evidence="1">Flavin-dependent thymidylate synthase</fullName>
        <shortName evidence="1">FDTS</shortName>
        <ecNumber evidence="1">2.1.1.148</ecNumber>
    </recommendedName>
    <alternativeName>
        <fullName evidence="1">FAD-dependent thymidylate synthase</fullName>
    </alternativeName>
    <alternativeName>
        <fullName evidence="1">Thymidylate synthase ThyX</fullName>
        <shortName evidence="1">TS</shortName>
        <shortName evidence="1">TSase</shortName>
    </alternativeName>
</protein>
<dbReference type="GO" id="GO:0050660">
    <property type="term" value="F:flavin adenine dinucleotide binding"/>
    <property type="evidence" value="ECO:0007669"/>
    <property type="project" value="UniProtKB-UniRule"/>
</dbReference>
<dbReference type="Pfam" id="PF02511">
    <property type="entry name" value="Thy1"/>
    <property type="match status" value="1"/>
</dbReference>
<feature type="region of interest" description="Disordered" evidence="2">
    <location>
        <begin position="120"/>
        <end position="145"/>
    </location>
</feature>
<comment type="subunit">
    <text evidence="1">Homotetramer.</text>
</comment>
<proteinExistence type="inferred from homology"/>
<dbReference type="OrthoDB" id="18918at2157"/>
<keyword evidence="1" id="KW-0489">Methyltransferase</keyword>
<comment type="pathway">
    <text evidence="1">Pyrimidine metabolism; dTTP biosynthesis.</text>
</comment>
<accession>A0A1H3W6G3</accession>
<dbReference type="EMBL" id="FNQT01000001">
    <property type="protein sequence ID" value="SDZ82719.1"/>
    <property type="molecule type" value="Genomic_DNA"/>
</dbReference>
<keyword evidence="1" id="KW-0274">FAD</keyword>
<dbReference type="EC" id="2.1.1.148" evidence="1"/>
<dbReference type="GO" id="GO:0004799">
    <property type="term" value="F:thymidylate synthase activity"/>
    <property type="evidence" value="ECO:0007669"/>
    <property type="project" value="TreeGrafter"/>
</dbReference>
<comment type="caution">
    <text evidence="1">Lacks conserved residue(s) required for the propagation of feature annotation.</text>
</comment>
<dbReference type="CDD" id="cd20175">
    <property type="entry name" value="ThyX"/>
    <property type="match status" value="1"/>
</dbReference>
<dbReference type="STRING" id="555874.SAMN04488065_0608"/>
<comment type="function">
    <text evidence="1">Catalyzes the reductive methylation of 2'-deoxyuridine-5'-monophosphate (dUMP) to 2'-deoxythymidine-5'-monophosphate (dTMP) while utilizing 5,10-methylenetetrahydrofolate (mTHF) as the methyl donor, and NADPH and FADH(2) as the reductant.</text>
</comment>
<dbReference type="HAMAP" id="MF_01408">
    <property type="entry name" value="ThyX"/>
    <property type="match status" value="1"/>
</dbReference>
<keyword evidence="4" id="KW-1185">Reference proteome</keyword>
<evidence type="ECO:0000256" key="1">
    <source>
        <dbReference type="HAMAP-Rule" id="MF_01408"/>
    </source>
</evidence>
<dbReference type="AlphaFoldDB" id="A0A1H3W6G3"/>
<dbReference type="InterPro" id="IPR003669">
    <property type="entry name" value="Thymidylate_synthase_ThyX"/>
</dbReference>
<comment type="catalytic activity">
    <reaction evidence="1">
        <text>dUMP + (6R)-5,10-methylene-5,6,7,8-tetrahydrofolate + NADPH + H(+) = dTMP + (6S)-5,6,7,8-tetrahydrofolate + NADP(+)</text>
        <dbReference type="Rhea" id="RHEA:29043"/>
        <dbReference type="ChEBI" id="CHEBI:15378"/>
        <dbReference type="ChEBI" id="CHEBI:15636"/>
        <dbReference type="ChEBI" id="CHEBI:57453"/>
        <dbReference type="ChEBI" id="CHEBI:57783"/>
        <dbReference type="ChEBI" id="CHEBI:58349"/>
        <dbReference type="ChEBI" id="CHEBI:63528"/>
        <dbReference type="ChEBI" id="CHEBI:246422"/>
        <dbReference type="EC" id="2.1.1.148"/>
    </reaction>
</comment>
<feature type="binding site" evidence="1">
    <location>
        <begin position="192"/>
        <end position="194"/>
    </location>
    <ligand>
        <name>FAD</name>
        <dbReference type="ChEBI" id="CHEBI:57692"/>
        <note>ligand shared between neighboring subunits</note>
    </ligand>
</feature>
<dbReference type="Proteomes" id="UP000236755">
    <property type="component" value="Unassembled WGS sequence"/>
</dbReference>
<dbReference type="UniPathway" id="UPA00575"/>
<keyword evidence="1" id="KW-0545">Nucleotide biosynthesis</keyword>
<feature type="binding site" evidence="1">
    <location>
        <begin position="85"/>
        <end position="88"/>
    </location>
    <ligand>
        <name>dUMP</name>
        <dbReference type="ChEBI" id="CHEBI:246422"/>
        <note>ligand shared between dimeric partners</note>
    </ligand>
</feature>
<dbReference type="GO" id="GO:0070402">
    <property type="term" value="F:NADPH binding"/>
    <property type="evidence" value="ECO:0007669"/>
    <property type="project" value="TreeGrafter"/>
</dbReference>
<feature type="binding site" description="in other chain" evidence="1">
    <location>
        <position position="176"/>
    </location>
    <ligand>
        <name>dUMP</name>
        <dbReference type="ChEBI" id="CHEBI:246422"/>
        <note>ligand shared between dimeric partners</note>
    </ligand>
</feature>
<dbReference type="GO" id="GO:0006235">
    <property type="term" value="P:dTTP biosynthetic process"/>
    <property type="evidence" value="ECO:0007669"/>
    <property type="project" value="UniProtKB-UniRule"/>
</dbReference>
<dbReference type="GO" id="GO:0006231">
    <property type="term" value="P:dTMP biosynthetic process"/>
    <property type="evidence" value="ECO:0007669"/>
    <property type="project" value="UniProtKB-UniRule"/>
</dbReference>
<keyword evidence="1" id="KW-0521">NADP</keyword>
<dbReference type="PROSITE" id="PS51331">
    <property type="entry name" value="THYX"/>
    <property type="match status" value="1"/>
</dbReference>